<evidence type="ECO:0000256" key="4">
    <source>
        <dbReference type="RuleBase" id="RU369029"/>
    </source>
</evidence>
<dbReference type="Gramene" id="PRQ25460">
    <property type="protein sequence ID" value="PRQ25460"/>
    <property type="gene ID" value="RchiOBHm_Chr6g0283921"/>
</dbReference>
<evidence type="ECO:0000313" key="8">
    <source>
        <dbReference type="Proteomes" id="UP000238479"/>
    </source>
</evidence>
<organism evidence="7 8">
    <name type="scientific">Rosa chinensis</name>
    <name type="common">China rose</name>
    <dbReference type="NCBI Taxonomy" id="74649"/>
    <lineage>
        <taxon>Eukaryota</taxon>
        <taxon>Viridiplantae</taxon>
        <taxon>Streptophyta</taxon>
        <taxon>Embryophyta</taxon>
        <taxon>Tracheophyta</taxon>
        <taxon>Spermatophyta</taxon>
        <taxon>Magnoliopsida</taxon>
        <taxon>eudicotyledons</taxon>
        <taxon>Gunneridae</taxon>
        <taxon>Pentapetalae</taxon>
        <taxon>rosids</taxon>
        <taxon>fabids</taxon>
        <taxon>Rosales</taxon>
        <taxon>Rosaceae</taxon>
        <taxon>Rosoideae</taxon>
        <taxon>Rosoideae incertae sedis</taxon>
        <taxon>Rosa</taxon>
    </lineage>
</organism>
<dbReference type="Pfam" id="PF16135">
    <property type="entry name" value="TDBD"/>
    <property type="match status" value="1"/>
</dbReference>
<dbReference type="GO" id="GO:0045892">
    <property type="term" value="P:negative regulation of DNA-templated transcription"/>
    <property type="evidence" value="ECO:0007669"/>
    <property type="project" value="TreeGrafter"/>
</dbReference>
<feature type="compositionally biased region" description="Polar residues" evidence="5">
    <location>
        <begin position="192"/>
        <end position="219"/>
    </location>
</feature>
<dbReference type="GO" id="GO:0005634">
    <property type="term" value="C:nucleus"/>
    <property type="evidence" value="ECO:0007669"/>
    <property type="project" value="UniProtKB-SubCell"/>
</dbReference>
<dbReference type="PANTHER" id="PTHR31413">
    <property type="entry name" value="AFP HOMOLOG 2"/>
    <property type="match status" value="1"/>
</dbReference>
<feature type="compositionally biased region" description="Polar residues" evidence="5">
    <location>
        <begin position="253"/>
        <end position="273"/>
    </location>
</feature>
<dbReference type="InterPro" id="IPR032308">
    <property type="entry name" value="TDBD"/>
</dbReference>
<feature type="region of interest" description="Disordered" evidence="5">
    <location>
        <begin position="45"/>
        <end position="108"/>
    </location>
</feature>
<comment type="function">
    <text evidence="4">Acts as a negative regulator of abscisic acid (ABA) response.</text>
</comment>
<comment type="similarity">
    <text evidence="2 4">Belongs to the Ninja family.</text>
</comment>
<protein>
    <recommendedName>
        <fullName evidence="4">Ninja-family protein</fullName>
    </recommendedName>
    <alternativeName>
        <fullName evidence="4">ABI-binding protein</fullName>
    </alternativeName>
</protein>
<evidence type="ECO:0000313" key="7">
    <source>
        <dbReference type="EMBL" id="PRQ25460.1"/>
    </source>
</evidence>
<feature type="compositionally biased region" description="Polar residues" evidence="5">
    <location>
        <begin position="314"/>
        <end position="332"/>
    </location>
</feature>
<evidence type="ECO:0000256" key="1">
    <source>
        <dbReference type="ARBA" id="ARBA00004123"/>
    </source>
</evidence>
<evidence type="ECO:0000256" key="3">
    <source>
        <dbReference type="ARBA" id="ARBA00023242"/>
    </source>
</evidence>
<dbReference type="OrthoDB" id="667358at2759"/>
<dbReference type="OMA" id="AMPCWAP"/>
<feature type="region of interest" description="Disordered" evidence="5">
    <location>
        <begin position="191"/>
        <end position="335"/>
    </location>
</feature>
<comment type="caution">
    <text evidence="7">The sequence shown here is derived from an EMBL/GenBank/DDBJ whole genome shotgun (WGS) entry which is preliminary data.</text>
</comment>
<evidence type="ECO:0000256" key="5">
    <source>
        <dbReference type="SAM" id="MobiDB-lite"/>
    </source>
</evidence>
<dbReference type="EMBL" id="PDCK01000044">
    <property type="protein sequence ID" value="PRQ25460.1"/>
    <property type="molecule type" value="Genomic_DNA"/>
</dbReference>
<feature type="compositionally biased region" description="Low complexity" evidence="5">
    <location>
        <begin position="46"/>
        <end position="61"/>
    </location>
</feature>
<dbReference type="PANTHER" id="PTHR31413:SF15">
    <property type="entry name" value="NINJA-FAMILY PROTEIN"/>
    <property type="match status" value="1"/>
</dbReference>
<evidence type="ECO:0000259" key="6">
    <source>
        <dbReference type="Pfam" id="PF16135"/>
    </source>
</evidence>
<dbReference type="AlphaFoldDB" id="A0A2P6PU57"/>
<dbReference type="Proteomes" id="UP000238479">
    <property type="component" value="Chromosome 6"/>
</dbReference>
<comment type="subcellular location">
    <subcellularLocation>
        <location evidence="1 4">Nucleus</location>
    </subcellularLocation>
</comment>
<keyword evidence="3 4" id="KW-0539">Nucleus</keyword>
<feature type="compositionally biased region" description="Basic and acidic residues" evidence="5">
    <location>
        <begin position="66"/>
        <end position="88"/>
    </location>
</feature>
<accession>A0A2P6PU57</accession>
<evidence type="ECO:0000256" key="2">
    <source>
        <dbReference type="ARBA" id="ARBA00006081"/>
    </source>
</evidence>
<sequence length="391" mass="42156">MVEVSERGMKEEEIELDLGLSIGGVSFRKPKLNGGDEIQTAAVVRSSSMASPAAFSEPESAVVDPQAKREIQAQRRQEAKRKREEKKTRAQIGEQQQSPARKKEKSVDATNVVLSQGDNGVNVMNVNLNLSNGEAEHHHYQVGPVQYPYAPVQFVPYPNGFAYPCVVPCWAPNGGGGGGYRQFQANHDLGNNGCNPEQSGKTASLNNGSPICSSSTVSEHCSAGSHEGGSSDTRSHSSRLNGSIRKKNKAQSDHTVTSHSIEPNSRGNENLVVQVQPKEEPAPEITEPVPFSKQRPPTPPKETKTERPKPQTKNTQKSPSKPQMPYVSTTGNGPNGKTVHGFLYRYSQSEISIVCVCHGSTFSPAEFVQHAGGTGVSQPLRHITVIPSAFG</sequence>
<keyword evidence="8" id="KW-1185">Reference proteome</keyword>
<dbReference type="InterPro" id="IPR031307">
    <property type="entry name" value="Ninja_fam"/>
</dbReference>
<dbReference type="GO" id="GO:0007165">
    <property type="term" value="P:signal transduction"/>
    <property type="evidence" value="ECO:0007669"/>
    <property type="project" value="InterPro"/>
</dbReference>
<proteinExistence type="inferred from homology"/>
<gene>
    <name evidence="7" type="ORF">RchiOBHm_Chr6g0283921</name>
</gene>
<reference evidence="7 8" key="1">
    <citation type="journal article" date="2018" name="Nat. Genet.">
        <title>The Rosa genome provides new insights in the design of modern roses.</title>
        <authorList>
            <person name="Bendahmane M."/>
        </authorList>
    </citation>
    <scope>NUCLEOTIDE SEQUENCE [LARGE SCALE GENOMIC DNA]</scope>
    <source>
        <strain evidence="8">cv. Old Blush</strain>
    </source>
</reference>
<dbReference type="STRING" id="74649.A0A2P6PU57"/>
<name>A0A2P6PU57_ROSCH</name>
<feature type="domain" description="Tify" evidence="6">
    <location>
        <begin position="352"/>
        <end position="384"/>
    </location>
</feature>